<organism evidence="12 13">
    <name type="scientific">Paenibacillus cellulosilyticus</name>
    <dbReference type="NCBI Taxonomy" id="375489"/>
    <lineage>
        <taxon>Bacteria</taxon>
        <taxon>Bacillati</taxon>
        <taxon>Bacillota</taxon>
        <taxon>Bacilli</taxon>
        <taxon>Bacillales</taxon>
        <taxon>Paenibacillaceae</taxon>
        <taxon>Paenibacillus</taxon>
    </lineage>
</organism>
<keyword evidence="13" id="KW-1185">Reference proteome</keyword>
<dbReference type="InterPro" id="IPR031621">
    <property type="entry name" value="HisKA_7TM"/>
</dbReference>
<keyword evidence="8" id="KW-0902">Two-component regulatory system</keyword>
<keyword evidence="10" id="KW-1133">Transmembrane helix</keyword>
<dbReference type="CDD" id="cd00075">
    <property type="entry name" value="HATPase"/>
    <property type="match status" value="1"/>
</dbReference>
<dbReference type="Gene3D" id="3.30.450.20">
    <property type="entry name" value="PAS domain"/>
    <property type="match status" value="1"/>
</dbReference>
<dbReference type="InterPro" id="IPR003661">
    <property type="entry name" value="HisK_dim/P_dom"/>
</dbReference>
<dbReference type="GO" id="GO:0005524">
    <property type="term" value="F:ATP binding"/>
    <property type="evidence" value="ECO:0007669"/>
    <property type="project" value="UniProtKB-KW"/>
</dbReference>
<evidence type="ECO:0000256" key="8">
    <source>
        <dbReference type="ARBA" id="ARBA00023012"/>
    </source>
</evidence>
<comment type="caution">
    <text evidence="12">The sequence shown here is derived from an EMBL/GenBank/DDBJ whole genome shotgun (WGS) entry which is preliminary data.</text>
</comment>
<evidence type="ECO:0000259" key="11">
    <source>
        <dbReference type="PROSITE" id="PS50109"/>
    </source>
</evidence>
<keyword evidence="7" id="KW-0067">ATP-binding</keyword>
<evidence type="ECO:0000256" key="2">
    <source>
        <dbReference type="ARBA" id="ARBA00012438"/>
    </source>
</evidence>
<feature type="transmembrane region" description="Helical" evidence="10">
    <location>
        <begin position="98"/>
        <end position="116"/>
    </location>
</feature>
<evidence type="ECO:0000256" key="1">
    <source>
        <dbReference type="ARBA" id="ARBA00000085"/>
    </source>
</evidence>
<dbReference type="SUPFAM" id="SSF55785">
    <property type="entry name" value="PYP-like sensor domain (PAS domain)"/>
    <property type="match status" value="1"/>
</dbReference>
<proteinExistence type="predicted"/>
<protein>
    <recommendedName>
        <fullName evidence="2">histidine kinase</fullName>
        <ecNumber evidence="2">2.7.13.3</ecNumber>
    </recommendedName>
</protein>
<dbReference type="PANTHER" id="PTHR43547:SF2">
    <property type="entry name" value="HYBRID SIGNAL TRANSDUCTION HISTIDINE KINASE C"/>
    <property type="match status" value="1"/>
</dbReference>
<feature type="transmembrane region" description="Helical" evidence="10">
    <location>
        <begin position="65"/>
        <end position="86"/>
    </location>
</feature>
<keyword evidence="5" id="KW-0547">Nucleotide-binding</keyword>
<dbReference type="InterPro" id="IPR036097">
    <property type="entry name" value="HisK_dim/P_sf"/>
</dbReference>
<dbReference type="SUPFAM" id="SSF55874">
    <property type="entry name" value="ATPase domain of HSP90 chaperone/DNA topoisomerase II/histidine kinase"/>
    <property type="match status" value="1"/>
</dbReference>
<evidence type="ECO:0000256" key="9">
    <source>
        <dbReference type="SAM" id="MobiDB-lite"/>
    </source>
</evidence>
<accession>A0A2V2YU02</accession>
<dbReference type="SMART" id="SM00387">
    <property type="entry name" value="HATPase_c"/>
    <property type="match status" value="1"/>
</dbReference>
<dbReference type="Gene3D" id="1.10.287.130">
    <property type="match status" value="1"/>
</dbReference>
<keyword evidence="3" id="KW-0597">Phosphoprotein</keyword>
<dbReference type="CDD" id="cd00082">
    <property type="entry name" value="HisKA"/>
    <property type="match status" value="1"/>
</dbReference>
<dbReference type="Pfam" id="PF16927">
    <property type="entry name" value="HisKA_7TM"/>
    <property type="match status" value="1"/>
</dbReference>
<dbReference type="InterPro" id="IPR036890">
    <property type="entry name" value="HATPase_C_sf"/>
</dbReference>
<feature type="transmembrane region" description="Helical" evidence="10">
    <location>
        <begin position="181"/>
        <end position="200"/>
    </location>
</feature>
<dbReference type="SMART" id="SM00388">
    <property type="entry name" value="HisKA"/>
    <property type="match status" value="1"/>
</dbReference>
<keyword evidence="10" id="KW-0472">Membrane</keyword>
<dbReference type="Gene3D" id="3.30.565.10">
    <property type="entry name" value="Histidine kinase-like ATPase, C-terminal domain"/>
    <property type="match status" value="1"/>
</dbReference>
<evidence type="ECO:0000256" key="7">
    <source>
        <dbReference type="ARBA" id="ARBA00022840"/>
    </source>
</evidence>
<evidence type="ECO:0000256" key="5">
    <source>
        <dbReference type="ARBA" id="ARBA00022741"/>
    </source>
</evidence>
<dbReference type="EC" id="2.7.13.3" evidence="2"/>
<dbReference type="SUPFAM" id="SSF47384">
    <property type="entry name" value="Homodimeric domain of signal transducing histidine kinase"/>
    <property type="match status" value="1"/>
</dbReference>
<dbReference type="Pfam" id="PF02518">
    <property type="entry name" value="HATPase_c"/>
    <property type="match status" value="1"/>
</dbReference>
<keyword evidence="6 12" id="KW-0418">Kinase</keyword>
<keyword evidence="10" id="KW-0812">Transmembrane</keyword>
<dbReference type="EMBL" id="QGTQ01000008">
    <property type="protein sequence ID" value="PWW02924.1"/>
    <property type="molecule type" value="Genomic_DNA"/>
</dbReference>
<dbReference type="Proteomes" id="UP000246635">
    <property type="component" value="Unassembled WGS sequence"/>
</dbReference>
<dbReference type="AlphaFoldDB" id="A0A2V2YU02"/>
<evidence type="ECO:0000313" key="12">
    <source>
        <dbReference type="EMBL" id="PWW02924.1"/>
    </source>
</evidence>
<feature type="compositionally biased region" description="Basic and acidic residues" evidence="9">
    <location>
        <begin position="592"/>
        <end position="609"/>
    </location>
</feature>
<dbReference type="GO" id="GO:0000155">
    <property type="term" value="F:phosphorelay sensor kinase activity"/>
    <property type="evidence" value="ECO:0007669"/>
    <property type="project" value="InterPro"/>
</dbReference>
<dbReference type="InterPro" id="IPR005467">
    <property type="entry name" value="His_kinase_dom"/>
</dbReference>
<evidence type="ECO:0000313" key="13">
    <source>
        <dbReference type="Proteomes" id="UP000246635"/>
    </source>
</evidence>
<dbReference type="PROSITE" id="PS50109">
    <property type="entry name" value="HIS_KIN"/>
    <property type="match status" value="1"/>
</dbReference>
<evidence type="ECO:0000256" key="10">
    <source>
        <dbReference type="SAM" id="Phobius"/>
    </source>
</evidence>
<keyword evidence="4" id="KW-0808">Transferase</keyword>
<comment type="catalytic activity">
    <reaction evidence="1">
        <text>ATP + protein L-histidine = ADP + protein N-phospho-L-histidine.</text>
        <dbReference type="EC" id="2.7.13.3"/>
    </reaction>
</comment>
<dbReference type="PRINTS" id="PR00344">
    <property type="entry name" value="BCTRLSENSOR"/>
</dbReference>
<reference evidence="12 13" key="1">
    <citation type="submission" date="2018-05" db="EMBL/GenBank/DDBJ databases">
        <title>Genomic Encyclopedia of Type Strains, Phase III (KMG-III): the genomes of soil and plant-associated and newly described type strains.</title>
        <authorList>
            <person name="Whitman W."/>
        </authorList>
    </citation>
    <scope>NUCLEOTIDE SEQUENCE [LARGE SCALE GENOMIC DNA]</scope>
    <source>
        <strain evidence="12 13">CECT 5696</strain>
    </source>
</reference>
<dbReference type="PANTHER" id="PTHR43547">
    <property type="entry name" value="TWO-COMPONENT HISTIDINE KINASE"/>
    <property type="match status" value="1"/>
</dbReference>
<name>A0A2V2YU02_9BACL</name>
<feature type="transmembrane region" description="Helical" evidence="10">
    <location>
        <begin position="6"/>
        <end position="26"/>
    </location>
</feature>
<feature type="transmembrane region" description="Helical" evidence="10">
    <location>
        <begin position="206"/>
        <end position="225"/>
    </location>
</feature>
<evidence type="ECO:0000256" key="4">
    <source>
        <dbReference type="ARBA" id="ARBA00022679"/>
    </source>
</evidence>
<dbReference type="OrthoDB" id="9810447at2"/>
<dbReference type="InterPro" id="IPR004358">
    <property type="entry name" value="Sig_transdc_His_kin-like_C"/>
</dbReference>
<feature type="transmembrane region" description="Helical" evidence="10">
    <location>
        <begin position="151"/>
        <end position="169"/>
    </location>
</feature>
<evidence type="ECO:0000256" key="6">
    <source>
        <dbReference type="ARBA" id="ARBA00022777"/>
    </source>
</evidence>
<feature type="transmembrane region" description="Helical" evidence="10">
    <location>
        <begin position="33"/>
        <end position="53"/>
    </location>
</feature>
<dbReference type="InterPro" id="IPR003594">
    <property type="entry name" value="HATPase_dom"/>
</dbReference>
<gene>
    <name evidence="12" type="ORF">DFQ01_108203</name>
</gene>
<evidence type="ECO:0000256" key="3">
    <source>
        <dbReference type="ARBA" id="ARBA00022553"/>
    </source>
</evidence>
<feature type="domain" description="Histidine kinase" evidence="11">
    <location>
        <begin position="367"/>
        <end position="585"/>
    </location>
</feature>
<dbReference type="RefSeq" id="WP_110044397.1">
    <property type="nucleotide sequence ID" value="NZ_CP054612.1"/>
</dbReference>
<dbReference type="InterPro" id="IPR035965">
    <property type="entry name" value="PAS-like_dom_sf"/>
</dbReference>
<feature type="region of interest" description="Disordered" evidence="9">
    <location>
        <begin position="585"/>
        <end position="609"/>
    </location>
</feature>
<sequence length="609" mass="69671">MDQIKWMSLLLILAAVVMIYIAFLSYQKRHLPVARTLILIMIGASFYAVGYAFELLSSNLQEVKLALQIEYIGIPFISTLWFYQVIQFTGTVSRYRRRLALVLFFIPTAIFFLHLTNDWHHLIYESYSLNKDALIPLYTTVKGVGYQVHVLYNYFVLLCGYILLLPKYWNSSRIVRRQIIVLAMAAAAPMLCNMFFWFGIVVDLTPFGFVASGMLYVWGILKFHLLRFTPIAMTQLFDTIRDGVVLLDDEDRIVGYNRAAELVLPELHTKKQYPAYVGDLLSHVPELVEFIRSADAWDERVPFHRHKPEGDRFYLCSVTYIYDSDVAIGKMILFYDITQLKANEAQLRENARQLSELNAFKDKLFTIVAHDIRDPIAILVNLTELLGEELAATEDQHAEVFLELQRQVQGTFQLVENLLDWYRSQNGKVMFHPLDWNLQQVVYQTLSIAGSKAGLKLIRLTERIDDRITVSADKEMLDFILRNLIANAIKYTHIGGWVEVVATLEGDQVTVCIRDNGEGIDELTAELLRQEEPIFKAPANGEEAGNTRFGVVLAREFVHMHGGSLWFNSVSGEGSTFCFTLPGSMSEGRSGVTDDPREERRRESNRGGR</sequence>
<dbReference type="Pfam" id="PF00512">
    <property type="entry name" value="HisKA"/>
    <property type="match status" value="1"/>
</dbReference>